<evidence type="ECO:0000313" key="1">
    <source>
        <dbReference type="EMBL" id="OAM89641.1"/>
    </source>
</evidence>
<protein>
    <submittedName>
        <fullName evidence="1">Uncharacterized protein</fullName>
    </submittedName>
</protein>
<keyword evidence="2" id="KW-1185">Reference proteome</keyword>
<gene>
    <name evidence="1" type="ORF">AW736_12130</name>
</gene>
<dbReference type="EMBL" id="LRRQ01000084">
    <property type="protein sequence ID" value="OAM89641.1"/>
    <property type="molecule type" value="Genomic_DNA"/>
</dbReference>
<accession>A0A178IJ01</accession>
<comment type="caution">
    <text evidence="1">The sequence shown here is derived from an EMBL/GenBank/DDBJ whole genome shotgun (WGS) entry which is preliminary data.</text>
</comment>
<organism evidence="1 2">
    <name type="scientific">Termitidicoccus mucosus</name>
    <dbReference type="NCBI Taxonomy" id="1184151"/>
    <lineage>
        <taxon>Bacteria</taxon>
        <taxon>Pseudomonadati</taxon>
        <taxon>Verrucomicrobiota</taxon>
        <taxon>Opitutia</taxon>
        <taxon>Opitutales</taxon>
        <taxon>Opitutaceae</taxon>
        <taxon>Termitidicoccus</taxon>
    </lineage>
</organism>
<dbReference type="Proteomes" id="UP000078486">
    <property type="component" value="Unassembled WGS sequence"/>
</dbReference>
<evidence type="ECO:0000313" key="2">
    <source>
        <dbReference type="Proteomes" id="UP000078486"/>
    </source>
</evidence>
<sequence length="115" mass="13346">MSTFANLPAKERELYFRQYQQLRGIDPSIVPKISPFVIVRRAITLILQHYGCTSQQRKRISVLICYSACVSTKHGSFLPAGRAMRRLFLAVYVLFHPRIAWMRCAPITQQWNKCS</sequence>
<name>A0A178IJ01_9BACT</name>
<proteinExistence type="predicted"/>
<dbReference type="AlphaFoldDB" id="A0A178IJ01"/>
<reference evidence="1 2" key="1">
    <citation type="submission" date="2016-01" db="EMBL/GenBank/DDBJ databases">
        <title>High potential of lignocellulose degradation of a new Verrucomicrobia species.</title>
        <authorList>
            <person name="Wang Y."/>
            <person name="Shi Y."/>
            <person name="Qiu Z."/>
            <person name="Liu S."/>
            <person name="Yang H."/>
        </authorList>
    </citation>
    <scope>NUCLEOTIDE SEQUENCE [LARGE SCALE GENOMIC DNA]</scope>
    <source>
        <strain evidence="1 2">TSB47</strain>
    </source>
</reference>